<accession>A0A7C3WNW6</accession>
<gene>
    <name evidence="1" type="ORF">ENV35_03210</name>
</gene>
<sequence length="60" mass="7046">MVEEKENDVFRGTTDNYIKVEFKGPFYLKEGDYVKVILEDIDKEKSKVYAKLVKDELKIG</sequence>
<evidence type="ECO:0008006" key="2">
    <source>
        <dbReference type="Google" id="ProtNLM"/>
    </source>
</evidence>
<proteinExistence type="predicted"/>
<evidence type="ECO:0000313" key="1">
    <source>
        <dbReference type="EMBL" id="HGB30868.1"/>
    </source>
</evidence>
<name>A0A7C3WNW6_9BACT</name>
<organism evidence="1">
    <name type="scientific">Dictyoglomus turgidum</name>
    <dbReference type="NCBI Taxonomy" id="513050"/>
    <lineage>
        <taxon>Bacteria</taxon>
        <taxon>Pseudomonadati</taxon>
        <taxon>Dictyoglomota</taxon>
        <taxon>Dictyoglomia</taxon>
        <taxon>Dictyoglomales</taxon>
        <taxon>Dictyoglomaceae</taxon>
        <taxon>Dictyoglomus</taxon>
    </lineage>
</organism>
<dbReference type="AlphaFoldDB" id="A0A7C3WNW6"/>
<comment type="caution">
    <text evidence="1">The sequence shown here is derived from an EMBL/GenBank/DDBJ whole genome shotgun (WGS) entry which is preliminary data.</text>
</comment>
<dbReference type="EMBL" id="DTGA01000078">
    <property type="protein sequence ID" value="HGB30868.1"/>
    <property type="molecule type" value="Genomic_DNA"/>
</dbReference>
<protein>
    <recommendedName>
        <fullName evidence="2">TRAM domain-containing protein</fullName>
    </recommendedName>
</protein>
<reference evidence="1" key="1">
    <citation type="journal article" date="2020" name="mSystems">
        <title>Genome- and Community-Level Interaction Insights into Carbon Utilization and Element Cycling Functions of Hydrothermarchaeota in Hydrothermal Sediment.</title>
        <authorList>
            <person name="Zhou Z."/>
            <person name="Liu Y."/>
            <person name="Xu W."/>
            <person name="Pan J."/>
            <person name="Luo Z.H."/>
            <person name="Li M."/>
        </authorList>
    </citation>
    <scope>NUCLEOTIDE SEQUENCE [LARGE SCALE GENOMIC DNA]</scope>
    <source>
        <strain evidence="1">SpSt-751</strain>
    </source>
</reference>